<gene>
    <name evidence="6" type="ORF">Asru_0227_06</name>
</gene>
<dbReference type="GO" id="GO:0042744">
    <property type="term" value="P:hydrogen peroxide catabolic process"/>
    <property type="evidence" value="ECO:0007669"/>
    <property type="project" value="TreeGrafter"/>
</dbReference>
<feature type="binding site" description="axial binding residue" evidence="3">
    <location>
        <position position="320"/>
    </location>
    <ligand>
        <name>heme</name>
        <dbReference type="ChEBI" id="CHEBI:30413"/>
    </ligand>
    <ligandPart>
        <name>Fe</name>
        <dbReference type="ChEBI" id="CHEBI:18248"/>
    </ligandPart>
</feature>
<feature type="signal peptide" evidence="4">
    <location>
        <begin position="1"/>
        <end position="26"/>
    </location>
</feature>
<evidence type="ECO:0000259" key="5">
    <source>
        <dbReference type="SMART" id="SM01060"/>
    </source>
</evidence>
<dbReference type="Gene3D" id="2.40.180.10">
    <property type="entry name" value="Catalase core domain"/>
    <property type="match status" value="1"/>
</dbReference>
<dbReference type="EMBL" id="BANB01000227">
    <property type="protein sequence ID" value="GAN77067.1"/>
    <property type="molecule type" value="Genomic_DNA"/>
</dbReference>
<dbReference type="Pfam" id="PF00199">
    <property type="entry name" value="Catalase"/>
    <property type="match status" value="1"/>
</dbReference>
<keyword evidence="1" id="KW-0575">Peroxidase</keyword>
<keyword evidence="1 3" id="KW-0349">Heme</keyword>
<dbReference type="InterPro" id="IPR018028">
    <property type="entry name" value="Catalase"/>
</dbReference>
<comment type="caution">
    <text evidence="6">The sequence shown here is derived from an EMBL/GenBank/DDBJ whole genome shotgun (WGS) entry which is preliminary data.</text>
</comment>
<comment type="function">
    <text evidence="1">Has an organic peroxide-dependent peroxidase activity.</text>
</comment>
<dbReference type="GO" id="GO:0042542">
    <property type="term" value="P:response to hydrogen peroxide"/>
    <property type="evidence" value="ECO:0007669"/>
    <property type="project" value="TreeGrafter"/>
</dbReference>
<dbReference type="OrthoDB" id="255727at2"/>
<dbReference type="PIRSF" id="PIRSF000296">
    <property type="entry name" value="SrpA"/>
    <property type="match status" value="1"/>
</dbReference>
<evidence type="ECO:0000256" key="3">
    <source>
        <dbReference type="PIRSR" id="PIRSR000296-2"/>
    </source>
</evidence>
<keyword evidence="4" id="KW-0732">Signal</keyword>
<dbReference type="InterPro" id="IPR020835">
    <property type="entry name" value="Catalase_sf"/>
</dbReference>
<dbReference type="InterPro" id="IPR024168">
    <property type="entry name" value="Catalase_SrpA-type_pred"/>
</dbReference>
<dbReference type="GO" id="GO:0046872">
    <property type="term" value="F:metal ion binding"/>
    <property type="evidence" value="ECO:0007669"/>
    <property type="project" value="UniProtKB-KW"/>
</dbReference>
<feature type="domain" description="Catalase core" evidence="5">
    <location>
        <begin position="10"/>
        <end position="328"/>
    </location>
</feature>
<comment type="cofactor">
    <cofactor evidence="1">
        <name>heme</name>
        <dbReference type="ChEBI" id="CHEBI:30413"/>
    </cofactor>
</comment>
<dbReference type="CDD" id="cd08153">
    <property type="entry name" value="srpA_like"/>
    <property type="match status" value="1"/>
</dbReference>
<evidence type="ECO:0000256" key="4">
    <source>
        <dbReference type="SAM" id="SignalP"/>
    </source>
</evidence>
<comment type="similarity">
    <text evidence="1">Belongs to the catalase family.</text>
</comment>
<organism evidence="6 7">
    <name type="scientific">Acidisphaera rubrifaciens HS-AP3</name>
    <dbReference type="NCBI Taxonomy" id="1231350"/>
    <lineage>
        <taxon>Bacteria</taxon>
        <taxon>Pseudomonadati</taxon>
        <taxon>Pseudomonadota</taxon>
        <taxon>Alphaproteobacteria</taxon>
        <taxon>Acetobacterales</taxon>
        <taxon>Acetobacteraceae</taxon>
        <taxon>Acidisphaera</taxon>
    </lineage>
</organism>
<dbReference type="SMART" id="SM01060">
    <property type="entry name" value="Catalase"/>
    <property type="match status" value="1"/>
</dbReference>
<protein>
    <recommendedName>
        <fullName evidence="1">Catalase-related peroxidase</fullName>
        <ecNumber evidence="1">1.11.1.-</ecNumber>
    </recommendedName>
</protein>
<evidence type="ECO:0000313" key="6">
    <source>
        <dbReference type="EMBL" id="GAN77067.1"/>
    </source>
</evidence>
<keyword evidence="1" id="KW-0560">Oxidoreductase</keyword>
<keyword evidence="7" id="KW-1185">Reference proteome</keyword>
<dbReference type="PANTHER" id="PTHR11465">
    <property type="entry name" value="CATALASE"/>
    <property type="match status" value="1"/>
</dbReference>
<dbReference type="InterPro" id="IPR011614">
    <property type="entry name" value="Catalase_core"/>
</dbReference>
<feature type="active site" evidence="2">
    <location>
        <position position="52"/>
    </location>
</feature>
<dbReference type="Gene3D" id="1.20.1280.120">
    <property type="match status" value="1"/>
</dbReference>
<dbReference type="PRINTS" id="PR00067">
    <property type="entry name" value="CATALASE"/>
</dbReference>
<dbReference type="GO" id="GO:0020037">
    <property type="term" value="F:heme binding"/>
    <property type="evidence" value="ECO:0007669"/>
    <property type="project" value="InterPro"/>
</dbReference>
<dbReference type="EC" id="1.11.1.-" evidence="1"/>
<reference evidence="6 7" key="1">
    <citation type="submission" date="2012-11" db="EMBL/GenBank/DDBJ databases">
        <title>Whole genome sequence of Acidisphaera rubrifaciens HS-AP3.</title>
        <authorList>
            <person name="Azuma Y."/>
            <person name="Higashiura N."/>
            <person name="Hirakawa H."/>
            <person name="Matsushita K."/>
        </authorList>
    </citation>
    <scope>NUCLEOTIDE SEQUENCE [LARGE SCALE GENOMIC DNA]</scope>
    <source>
        <strain evidence="6 7">HS-AP3</strain>
    </source>
</reference>
<dbReference type="GO" id="GO:0005737">
    <property type="term" value="C:cytoplasm"/>
    <property type="evidence" value="ECO:0007669"/>
    <property type="project" value="TreeGrafter"/>
</dbReference>
<proteinExistence type="inferred from homology"/>
<dbReference type="GO" id="GO:0004096">
    <property type="term" value="F:catalase activity"/>
    <property type="evidence" value="ECO:0007669"/>
    <property type="project" value="InterPro"/>
</dbReference>
<evidence type="ECO:0000313" key="7">
    <source>
        <dbReference type="Proteomes" id="UP000032680"/>
    </source>
</evidence>
<name>A0A0D6P5W1_9PROT</name>
<dbReference type="RefSeq" id="WP_148360447.1">
    <property type="nucleotide sequence ID" value="NZ_BANB01000227.1"/>
</dbReference>
<dbReference type="PANTHER" id="PTHR11465:SF62">
    <property type="entry name" value="CATALASE T"/>
    <property type="match status" value="1"/>
</dbReference>
<feature type="chain" id="PRO_5002309909" description="Catalase-related peroxidase" evidence="4">
    <location>
        <begin position="27"/>
        <end position="329"/>
    </location>
</feature>
<dbReference type="AlphaFoldDB" id="A0A0D6P5W1"/>
<sequence>MHSYRIAVPLTLAGVLMAGTTRPAAAQGSTATKTVDVMNTLWGRHPGMRANHAKGVIAEGTFTPTAAAATLSKASIFAGEPVPVTVRFSDSTGLPTLPDGAQGANPHGMAIKFHTEAGGVVDVVTNSLAFFPVATGEDFLALLSALAASPPGATKPTAAETFIAAHPTVPKAFGSVATPSSFAREAYNGVDAFIFVDRDGKRQAFRFRIEPVAGIDHLGAADAAKQPADFLIDELPKRIAQAPVVFRLRAQLADSGDQTKDPSAPWPADRKMVDLGTITLARTSADQAATQRALRYLPNVLEPGIEVSDDPLIMARVRAYLISFGRRAQ</sequence>
<dbReference type="PROSITE" id="PS51402">
    <property type="entry name" value="CATALASE_3"/>
    <property type="match status" value="1"/>
</dbReference>
<dbReference type="Proteomes" id="UP000032680">
    <property type="component" value="Unassembled WGS sequence"/>
</dbReference>
<keyword evidence="1 3" id="KW-0479">Metal-binding</keyword>
<evidence type="ECO:0000256" key="2">
    <source>
        <dbReference type="PIRSR" id="PIRSR000296-1"/>
    </source>
</evidence>
<keyword evidence="1 3" id="KW-0408">Iron</keyword>
<evidence type="ECO:0000256" key="1">
    <source>
        <dbReference type="PIRNR" id="PIRNR000296"/>
    </source>
</evidence>
<dbReference type="SUPFAM" id="SSF56634">
    <property type="entry name" value="Heme-dependent catalase-like"/>
    <property type="match status" value="1"/>
</dbReference>
<accession>A0A0D6P5W1</accession>